<dbReference type="AlphaFoldDB" id="A0A0E3KYZ2"/>
<dbReference type="PATRIC" id="fig|523844.20.peg.1958"/>
<evidence type="ECO:0000313" key="1">
    <source>
        <dbReference type="EMBL" id="AKB13328.1"/>
    </source>
</evidence>
<dbReference type="Pfam" id="PF10050">
    <property type="entry name" value="DUF2284"/>
    <property type="match status" value="1"/>
</dbReference>
<dbReference type="GeneID" id="41603077"/>
<gene>
    <name evidence="1" type="ORF">MSTHT_1570</name>
</gene>
<dbReference type="HOGENOM" id="CLU_097790_1_1_2"/>
<reference evidence="1 2" key="1">
    <citation type="submission" date="2014-07" db="EMBL/GenBank/DDBJ databases">
        <title>Methanogenic archaea and the global carbon cycle.</title>
        <authorList>
            <person name="Henriksen J.R."/>
            <person name="Luke J."/>
            <person name="Reinhart S."/>
            <person name="Benedict M.N."/>
            <person name="Youngblut N.D."/>
            <person name="Metcalf M.E."/>
            <person name="Whitaker R.J."/>
            <person name="Metcalf W.W."/>
        </authorList>
    </citation>
    <scope>NUCLEOTIDE SEQUENCE [LARGE SCALE GENOMIC DNA]</scope>
    <source>
        <strain evidence="2">ATCC 43570 / DSM 1825 / OCM 12 / VKM B-1830 / TM-1</strain>
    </source>
</reference>
<dbReference type="OrthoDB" id="73362at2157"/>
<dbReference type="RefSeq" id="WP_048167369.1">
    <property type="nucleotide sequence ID" value="NZ_CP009501.1"/>
</dbReference>
<dbReference type="Proteomes" id="UP000066529">
    <property type="component" value="Chromosome"/>
</dbReference>
<dbReference type="KEGG" id="mthr:MSTHT_1570"/>
<protein>
    <recommendedName>
        <fullName evidence="3">Metal-binding protein</fullName>
    </recommendedName>
</protein>
<dbReference type="InterPro" id="IPR019271">
    <property type="entry name" value="DUF2284_metal-binding"/>
</dbReference>
<dbReference type="EMBL" id="CP009501">
    <property type="protein sequence ID" value="AKB13328.1"/>
    <property type="molecule type" value="Genomic_DNA"/>
</dbReference>
<proteinExistence type="predicted"/>
<evidence type="ECO:0008006" key="3">
    <source>
        <dbReference type="Google" id="ProtNLM"/>
    </source>
</evidence>
<sequence>MLGKFEDLIEKASEMGLKAYFVDAGDIPVENRIALKCAYGCRSYGKRLSCPPHIITVEDFRKIIGEYSSALLLIDERDTSQIPDIQEAWGEIRKDSFHKMLELEYEAFREGFTFAHLLRPGSCNECDTCNLKKCIKPELRRFAPEAVGINLQKAMEKAGLVLEFCKPEKTTCVGVLLLE</sequence>
<dbReference type="PIRSF" id="PIRSF018748">
    <property type="entry name" value="UCP018748"/>
    <property type="match status" value="1"/>
</dbReference>
<name>A0A0E3KYZ2_METTT</name>
<organism evidence="1 2">
    <name type="scientific">Methanosarcina thermophila (strain ATCC 43570 / DSM 1825 / OCM 12 / VKM B-1830 / TM-1)</name>
    <dbReference type="NCBI Taxonomy" id="523844"/>
    <lineage>
        <taxon>Archaea</taxon>
        <taxon>Methanobacteriati</taxon>
        <taxon>Methanobacteriota</taxon>
        <taxon>Stenosarchaea group</taxon>
        <taxon>Methanomicrobia</taxon>
        <taxon>Methanosarcinales</taxon>
        <taxon>Methanosarcinaceae</taxon>
        <taxon>Methanosarcina</taxon>
    </lineage>
</organism>
<accession>A0A0E3KYZ2</accession>
<evidence type="ECO:0000313" key="2">
    <source>
        <dbReference type="Proteomes" id="UP000066529"/>
    </source>
</evidence>